<feature type="compositionally biased region" description="Polar residues" evidence="2">
    <location>
        <begin position="320"/>
        <end position="340"/>
    </location>
</feature>
<dbReference type="InterPro" id="IPR022771">
    <property type="entry name" value="WAPL_C"/>
</dbReference>
<dbReference type="InterPro" id="IPR011989">
    <property type="entry name" value="ARM-like"/>
</dbReference>
<keyword evidence="5" id="KW-1185">Reference proteome</keyword>
<name>A0A9W9V0H6_PENBR</name>
<dbReference type="SUPFAM" id="SSF48371">
    <property type="entry name" value="ARM repeat"/>
    <property type="match status" value="1"/>
</dbReference>
<proteinExistence type="inferred from homology"/>
<evidence type="ECO:0000313" key="5">
    <source>
        <dbReference type="Proteomes" id="UP001148299"/>
    </source>
</evidence>
<dbReference type="PANTHER" id="PTHR22100">
    <property type="entry name" value="WINGS APART-LIKE PROTEIN HOMOLOG"/>
    <property type="match status" value="1"/>
</dbReference>
<comment type="similarity">
    <text evidence="1">Belongs to the WAPL family.</text>
</comment>
<dbReference type="Pfam" id="PF07814">
    <property type="entry name" value="WAPL"/>
    <property type="match status" value="1"/>
</dbReference>
<accession>A0A9W9V0H6</accession>
<comment type="caution">
    <text evidence="4">The sequence shown here is derived from an EMBL/GenBank/DDBJ whole genome shotgun (WGS) entry which is preliminary data.</text>
</comment>
<dbReference type="Proteomes" id="UP001148299">
    <property type="component" value="Unassembled WGS sequence"/>
</dbReference>
<dbReference type="EMBL" id="JAPZBR010000002">
    <property type="protein sequence ID" value="KAJ5363249.1"/>
    <property type="molecule type" value="Genomic_DNA"/>
</dbReference>
<dbReference type="InterPro" id="IPR016024">
    <property type="entry name" value="ARM-type_fold"/>
</dbReference>
<protein>
    <recommendedName>
        <fullName evidence="3">Wings apart-like protein C-terminal domain-containing protein</fullName>
    </recommendedName>
</protein>
<dbReference type="PANTHER" id="PTHR22100:SF13">
    <property type="entry name" value="WINGS APART-LIKE PROTEIN HOMOLOG"/>
    <property type="match status" value="1"/>
</dbReference>
<gene>
    <name evidence="4" type="ORF">N7541_004093</name>
</gene>
<feature type="compositionally biased region" description="Basic residues" evidence="2">
    <location>
        <begin position="1"/>
        <end position="10"/>
    </location>
</feature>
<organism evidence="4 5">
    <name type="scientific">Penicillium brevicompactum</name>
    <dbReference type="NCBI Taxonomy" id="5074"/>
    <lineage>
        <taxon>Eukaryota</taxon>
        <taxon>Fungi</taxon>
        <taxon>Dikarya</taxon>
        <taxon>Ascomycota</taxon>
        <taxon>Pezizomycotina</taxon>
        <taxon>Eurotiomycetes</taxon>
        <taxon>Eurotiomycetidae</taxon>
        <taxon>Eurotiales</taxon>
        <taxon>Aspergillaceae</taxon>
        <taxon>Penicillium</taxon>
    </lineage>
</organism>
<feature type="region of interest" description="Disordered" evidence="2">
    <location>
        <begin position="319"/>
        <end position="340"/>
    </location>
</feature>
<dbReference type="InterPro" id="IPR039874">
    <property type="entry name" value="WAPL"/>
</dbReference>
<evidence type="ECO:0000313" key="4">
    <source>
        <dbReference type="EMBL" id="KAJ5363249.1"/>
    </source>
</evidence>
<reference evidence="4" key="2">
    <citation type="journal article" date="2023" name="IMA Fungus">
        <title>Comparative genomic study of the Penicillium genus elucidates a diverse pangenome and 15 lateral gene transfer events.</title>
        <authorList>
            <person name="Petersen C."/>
            <person name="Sorensen T."/>
            <person name="Nielsen M.R."/>
            <person name="Sondergaard T.E."/>
            <person name="Sorensen J.L."/>
            <person name="Fitzpatrick D.A."/>
            <person name="Frisvad J.C."/>
            <person name="Nielsen K.L."/>
        </authorList>
    </citation>
    <scope>NUCLEOTIDE SEQUENCE</scope>
    <source>
        <strain evidence="4">IBT 35675</strain>
    </source>
</reference>
<feature type="compositionally biased region" description="Low complexity" evidence="2">
    <location>
        <begin position="66"/>
        <end position="78"/>
    </location>
</feature>
<feature type="domain" description="Wings apart-like protein C-terminal" evidence="3">
    <location>
        <begin position="359"/>
        <end position="700"/>
    </location>
</feature>
<evidence type="ECO:0000259" key="3">
    <source>
        <dbReference type="Pfam" id="PF07814"/>
    </source>
</evidence>
<evidence type="ECO:0000256" key="2">
    <source>
        <dbReference type="SAM" id="MobiDB-lite"/>
    </source>
</evidence>
<feature type="compositionally biased region" description="Low complexity" evidence="2">
    <location>
        <begin position="205"/>
        <end position="215"/>
    </location>
</feature>
<feature type="compositionally biased region" description="Polar residues" evidence="2">
    <location>
        <begin position="18"/>
        <end position="29"/>
    </location>
</feature>
<sequence>MNNSRTRNRNRVTYGTVKGQSRSNPNTTHARPAKVASQGKTVPSSPRISRSSKNGIQNPKEDDKPPGSSGATPAPALAQSQSTTEPDVYDLPSSGDERPIIRRKRRRLSPDPISKHSPTTKRAAGPRDAPNSESRVVDGRDPAASRKPEKAVLKGNVPLKIAKADDQQLMKAEKPSYSRAGRPALGKTEKPTPEDAPAAPHNESSEVSGSEAKSSPITKQRYATAGNVTPGRKRLIDSLGSTKPALEIPQQSPAASQQSSIPAPRSPASPRVPVEEGHLENHVQASPTAGPPHLRSSGVTYARQRSFLDDMLLEEDLTAPNLSGPQHRSQSVQRQLMKDATSSAQSIVENDEANDEGAVRSIHELRQAGGNARYRGAVESIFEDIEDTQNSVSGRCNALLQLCGKLLDSGLRRRFVECNFDKRLVDCLSMELQMVPATLALCAYALASSDGHMPFILATAAWPKLLNLSPMLLAAQDDLTEVTKAQLTGPARPLQKSIQNTIPRISDMLFPDPSVLKISPCAVTLCCLSTTISTMRAQGESPSGFSAPLFKILIQLLTSESQRCVSQKKAPAESSQMLCMVFAVLEAVTASSDPDKQEYRDMMVTLASLHSLFYLKSDKLDSISQQIQPLFIRVILNVTNSNPAICDTFANREMVGGLVHMVTANFGELNEDALGQENNALDSVILALGALINLTEQSEASRTIFLDSAGPDQSFLESLTRLFATFVDSISTAHSVVEVHHNVAVGYLAVLLLTLAIDNETRSKIKSLLASNGLATVISTVDEFLQYHRKVEQEASVLPTQGQPASGFMARLQELIAQIRLAES</sequence>
<feature type="compositionally biased region" description="Low complexity" evidence="2">
    <location>
        <begin position="248"/>
        <end position="271"/>
    </location>
</feature>
<reference evidence="4" key="1">
    <citation type="submission" date="2022-12" db="EMBL/GenBank/DDBJ databases">
        <authorList>
            <person name="Petersen C."/>
        </authorList>
    </citation>
    <scope>NUCLEOTIDE SEQUENCE</scope>
    <source>
        <strain evidence="4">IBT 35675</strain>
    </source>
</reference>
<dbReference type="Gene3D" id="1.25.10.10">
    <property type="entry name" value="Leucine-rich Repeat Variant"/>
    <property type="match status" value="1"/>
</dbReference>
<feature type="region of interest" description="Disordered" evidence="2">
    <location>
        <begin position="1"/>
        <end position="273"/>
    </location>
</feature>
<feature type="compositionally biased region" description="Polar residues" evidence="2">
    <location>
        <begin position="38"/>
        <end position="57"/>
    </location>
</feature>
<dbReference type="AlphaFoldDB" id="A0A9W9V0H6"/>
<evidence type="ECO:0000256" key="1">
    <source>
        <dbReference type="ARBA" id="ARBA00006854"/>
    </source>
</evidence>
<feature type="compositionally biased region" description="Basic and acidic residues" evidence="2">
    <location>
        <begin position="162"/>
        <end position="176"/>
    </location>
</feature>
<feature type="compositionally biased region" description="Basic and acidic residues" evidence="2">
    <location>
        <begin position="135"/>
        <end position="152"/>
    </location>
</feature>